<dbReference type="GO" id="GO:0003677">
    <property type="term" value="F:DNA binding"/>
    <property type="evidence" value="ECO:0007669"/>
    <property type="project" value="InterPro"/>
</dbReference>
<dbReference type="CDD" id="cd06171">
    <property type="entry name" value="Sigma70_r4"/>
    <property type="match status" value="1"/>
</dbReference>
<evidence type="ECO:0000256" key="3">
    <source>
        <dbReference type="ARBA" id="ARBA00023082"/>
    </source>
</evidence>
<feature type="domain" description="RNA polymerase sigma factor 70 region 4 type 2" evidence="6">
    <location>
        <begin position="107"/>
        <end position="151"/>
    </location>
</feature>
<dbReference type="STRING" id="1802583.A2311_01050"/>
<keyword evidence="4" id="KW-0804">Transcription</keyword>
<evidence type="ECO:0000313" key="8">
    <source>
        <dbReference type="Proteomes" id="UP000178951"/>
    </source>
</evidence>
<dbReference type="GO" id="GO:0006352">
    <property type="term" value="P:DNA-templated transcription initiation"/>
    <property type="evidence" value="ECO:0007669"/>
    <property type="project" value="InterPro"/>
</dbReference>
<proteinExistence type="inferred from homology"/>
<dbReference type="InterPro" id="IPR039425">
    <property type="entry name" value="RNA_pol_sigma-70-like"/>
</dbReference>
<dbReference type="Proteomes" id="UP000178951">
    <property type="component" value="Unassembled WGS sequence"/>
</dbReference>
<dbReference type="InterPro" id="IPR013325">
    <property type="entry name" value="RNA_pol_sigma_r2"/>
</dbReference>
<dbReference type="GO" id="GO:0016987">
    <property type="term" value="F:sigma factor activity"/>
    <property type="evidence" value="ECO:0007669"/>
    <property type="project" value="UniProtKB-KW"/>
</dbReference>
<keyword evidence="3" id="KW-0731">Sigma factor</keyword>
<dbReference type="Gene3D" id="1.10.1740.10">
    <property type="match status" value="1"/>
</dbReference>
<dbReference type="InterPro" id="IPR013324">
    <property type="entry name" value="RNA_pol_sigma_r3/r4-like"/>
</dbReference>
<dbReference type="InterPro" id="IPR013249">
    <property type="entry name" value="RNA_pol_sigma70_r4_t2"/>
</dbReference>
<accession>A0A1F4TP05</accession>
<dbReference type="AlphaFoldDB" id="A0A1F4TP05"/>
<evidence type="ECO:0000259" key="6">
    <source>
        <dbReference type="Pfam" id="PF08281"/>
    </source>
</evidence>
<dbReference type="Gene3D" id="1.10.10.10">
    <property type="entry name" value="Winged helix-like DNA-binding domain superfamily/Winged helix DNA-binding domain"/>
    <property type="match status" value="1"/>
</dbReference>
<dbReference type="Pfam" id="PF08281">
    <property type="entry name" value="Sigma70_r4_2"/>
    <property type="match status" value="1"/>
</dbReference>
<evidence type="ECO:0008006" key="9">
    <source>
        <dbReference type="Google" id="ProtNLM"/>
    </source>
</evidence>
<name>A0A1F4TP05_UNCSA</name>
<reference evidence="7 8" key="1">
    <citation type="journal article" date="2016" name="Nat. Commun.">
        <title>Thousands of microbial genomes shed light on interconnected biogeochemical processes in an aquifer system.</title>
        <authorList>
            <person name="Anantharaman K."/>
            <person name="Brown C.T."/>
            <person name="Hug L.A."/>
            <person name="Sharon I."/>
            <person name="Castelle C.J."/>
            <person name="Probst A.J."/>
            <person name="Thomas B.C."/>
            <person name="Singh A."/>
            <person name="Wilkins M.J."/>
            <person name="Karaoz U."/>
            <person name="Brodie E.L."/>
            <person name="Williams K.H."/>
            <person name="Hubbard S.S."/>
            <person name="Banfield J.F."/>
        </authorList>
    </citation>
    <scope>NUCLEOTIDE SEQUENCE [LARGE SCALE GENOMIC DNA]</scope>
</reference>
<evidence type="ECO:0000259" key="5">
    <source>
        <dbReference type="Pfam" id="PF04542"/>
    </source>
</evidence>
<gene>
    <name evidence="7" type="ORF">A2311_01050</name>
</gene>
<dbReference type="NCBIfam" id="TIGR02937">
    <property type="entry name" value="sigma70-ECF"/>
    <property type="match status" value="1"/>
</dbReference>
<dbReference type="PANTHER" id="PTHR43133:SF51">
    <property type="entry name" value="RNA POLYMERASE SIGMA FACTOR"/>
    <property type="match status" value="1"/>
</dbReference>
<comment type="caution">
    <text evidence="7">The sequence shown here is derived from an EMBL/GenBank/DDBJ whole genome shotgun (WGS) entry which is preliminary data.</text>
</comment>
<evidence type="ECO:0000313" key="7">
    <source>
        <dbReference type="EMBL" id="OGC34270.1"/>
    </source>
</evidence>
<feature type="domain" description="RNA polymerase sigma-70 region 2" evidence="5">
    <location>
        <begin position="9"/>
        <end position="76"/>
    </location>
</feature>
<dbReference type="Pfam" id="PF04542">
    <property type="entry name" value="Sigma70_r2"/>
    <property type="match status" value="1"/>
</dbReference>
<dbReference type="SUPFAM" id="SSF88946">
    <property type="entry name" value="Sigma2 domain of RNA polymerase sigma factors"/>
    <property type="match status" value="1"/>
</dbReference>
<sequence>MSEHNFADIYSHHKENVWQIVARFADKQEDREDIFQEVFLAIHRNLPRFRGEAAIGTWLYRIAVNTAINHQKKLNRQKLLFKFLAGLRLSEASEPSHLAELALFKPLDKLNPRQKMIVILADVEERPLEEIASWLNLPIGTVKSNLSRAREIIKKELKKHG</sequence>
<dbReference type="EMBL" id="MEUF01000046">
    <property type="protein sequence ID" value="OGC34270.1"/>
    <property type="molecule type" value="Genomic_DNA"/>
</dbReference>
<evidence type="ECO:0000256" key="2">
    <source>
        <dbReference type="ARBA" id="ARBA00023015"/>
    </source>
</evidence>
<evidence type="ECO:0000256" key="1">
    <source>
        <dbReference type="ARBA" id="ARBA00010641"/>
    </source>
</evidence>
<dbReference type="PANTHER" id="PTHR43133">
    <property type="entry name" value="RNA POLYMERASE ECF-TYPE SIGMA FACTO"/>
    <property type="match status" value="1"/>
</dbReference>
<evidence type="ECO:0000256" key="4">
    <source>
        <dbReference type="ARBA" id="ARBA00023163"/>
    </source>
</evidence>
<keyword evidence="2" id="KW-0805">Transcription regulation</keyword>
<dbReference type="SUPFAM" id="SSF88659">
    <property type="entry name" value="Sigma3 and sigma4 domains of RNA polymerase sigma factors"/>
    <property type="match status" value="1"/>
</dbReference>
<dbReference type="InterPro" id="IPR007627">
    <property type="entry name" value="RNA_pol_sigma70_r2"/>
</dbReference>
<dbReference type="InterPro" id="IPR036388">
    <property type="entry name" value="WH-like_DNA-bd_sf"/>
</dbReference>
<dbReference type="InterPro" id="IPR014284">
    <property type="entry name" value="RNA_pol_sigma-70_dom"/>
</dbReference>
<protein>
    <recommendedName>
        <fullName evidence="9">RNA polymerase subunit sigma-70</fullName>
    </recommendedName>
</protein>
<comment type="similarity">
    <text evidence="1">Belongs to the sigma-70 factor family. ECF subfamily.</text>
</comment>
<organism evidence="7 8">
    <name type="scientific">candidate division WOR-1 bacterium RIFOXYB2_FULL_48_7</name>
    <dbReference type="NCBI Taxonomy" id="1802583"/>
    <lineage>
        <taxon>Bacteria</taxon>
        <taxon>Bacillati</taxon>
        <taxon>Saganbacteria</taxon>
    </lineage>
</organism>